<sequence>MGMMLGFRKRSLPHKFDELANHPSRHLPGLNVCRSLLTLAISDIFETIQTGNQGRTRSICWFDVVAKDGTE</sequence>
<gene>
    <name evidence="1" type="ORF">C7B46_19625</name>
</gene>
<reference evidence="1 2" key="1">
    <citation type="journal article" date="2014" name="BMC Genomics">
        <title>Comparison of environmental and isolate Sulfobacillus genomes reveals diverse carbon, sulfur, nitrogen, and hydrogen metabolisms.</title>
        <authorList>
            <person name="Justice N.B."/>
            <person name="Norman A."/>
            <person name="Brown C.T."/>
            <person name="Singh A."/>
            <person name="Thomas B.C."/>
            <person name="Banfield J.F."/>
        </authorList>
    </citation>
    <scope>NUCLEOTIDE SEQUENCE [LARGE SCALE GENOMIC DNA]</scope>
    <source>
        <strain evidence="1">AMDSBA4</strain>
    </source>
</reference>
<evidence type="ECO:0000313" key="2">
    <source>
        <dbReference type="Proteomes" id="UP000242972"/>
    </source>
</evidence>
<dbReference type="EMBL" id="PXYW01000114">
    <property type="protein sequence ID" value="PSR27029.1"/>
    <property type="molecule type" value="Genomic_DNA"/>
</dbReference>
<evidence type="ECO:0000313" key="1">
    <source>
        <dbReference type="EMBL" id="PSR27029.1"/>
    </source>
</evidence>
<protein>
    <submittedName>
        <fullName evidence="1">Uncharacterized protein</fullName>
    </submittedName>
</protein>
<comment type="caution">
    <text evidence="1">The sequence shown here is derived from an EMBL/GenBank/DDBJ whole genome shotgun (WGS) entry which is preliminary data.</text>
</comment>
<name>A0A2T2WXR1_9FIRM</name>
<dbReference type="Proteomes" id="UP000242972">
    <property type="component" value="Unassembled WGS sequence"/>
</dbReference>
<accession>A0A2T2WXR1</accession>
<dbReference type="AlphaFoldDB" id="A0A2T2WXR1"/>
<proteinExistence type="predicted"/>
<organism evidence="1 2">
    <name type="scientific">Sulfobacillus benefaciens</name>
    <dbReference type="NCBI Taxonomy" id="453960"/>
    <lineage>
        <taxon>Bacteria</taxon>
        <taxon>Bacillati</taxon>
        <taxon>Bacillota</taxon>
        <taxon>Clostridia</taxon>
        <taxon>Eubacteriales</taxon>
        <taxon>Clostridiales Family XVII. Incertae Sedis</taxon>
        <taxon>Sulfobacillus</taxon>
    </lineage>
</organism>